<dbReference type="Proteomes" id="UP000263957">
    <property type="component" value="Unassembled WGS sequence"/>
</dbReference>
<dbReference type="InterPro" id="IPR021135">
    <property type="entry name" value="PEP_COase"/>
</dbReference>
<evidence type="ECO:0000313" key="4">
    <source>
        <dbReference type="Proteomes" id="UP000263957"/>
    </source>
</evidence>
<dbReference type="GO" id="GO:0008964">
    <property type="term" value="F:phosphoenolpyruvate carboxylase activity"/>
    <property type="evidence" value="ECO:0007669"/>
    <property type="project" value="InterPro"/>
</dbReference>
<dbReference type="PANTHER" id="PTHR30523">
    <property type="entry name" value="PHOSPHOENOLPYRUVATE CARBOXYLASE"/>
    <property type="match status" value="1"/>
</dbReference>
<sequence>GSRPASRKQTGKIADLRAIPWVFSWSQCRVMLPGWYGFGAAIAAWKNEAPGNNTQLLRRMYREWPFFKTLLSNMDMVLAKSSMAIASRYADLVPDATLRADIFTRIRAERAATIDALFEITESKGLLADNPLLARSIENRFPYIDPLNHLQVNLLREHRAGSKDPKVLRGLLLTINGISAGLRNSG</sequence>
<name>A0A356WAI5_9PROT</name>
<protein>
    <recommendedName>
        <fullName evidence="2">Phosphoenolpyruvate carboxylase</fullName>
    </recommendedName>
</protein>
<evidence type="ECO:0000256" key="2">
    <source>
        <dbReference type="ARBA" id="ARBA00022419"/>
    </source>
</evidence>
<dbReference type="SUPFAM" id="SSF51621">
    <property type="entry name" value="Phosphoenolpyruvate/pyruvate domain"/>
    <property type="match status" value="1"/>
</dbReference>
<gene>
    <name evidence="3" type="ORF">DD728_15915</name>
</gene>
<evidence type="ECO:0000256" key="1">
    <source>
        <dbReference type="ARBA" id="ARBA00003670"/>
    </source>
</evidence>
<dbReference type="Pfam" id="PF00311">
    <property type="entry name" value="PEPcase"/>
    <property type="match status" value="1"/>
</dbReference>
<comment type="function">
    <text evidence="1">Forms oxaloacetate, a four-carbon dicarboxylic acid source for the tricarboxylic acid cycle.</text>
</comment>
<dbReference type="EMBL" id="DOGS01000319">
    <property type="protein sequence ID" value="HBQ50333.1"/>
    <property type="molecule type" value="Genomic_DNA"/>
</dbReference>
<reference evidence="3 4" key="1">
    <citation type="journal article" date="2018" name="Nat. Biotechnol.">
        <title>A standardized bacterial taxonomy based on genome phylogeny substantially revises the tree of life.</title>
        <authorList>
            <person name="Parks D.H."/>
            <person name="Chuvochina M."/>
            <person name="Waite D.W."/>
            <person name="Rinke C."/>
            <person name="Skarshewski A."/>
            <person name="Chaumeil P.A."/>
            <person name="Hugenholtz P."/>
        </authorList>
    </citation>
    <scope>NUCLEOTIDE SEQUENCE [LARGE SCALE GENOMIC DNA]</scope>
    <source>
        <strain evidence="3">UBA10378</strain>
    </source>
</reference>
<dbReference type="InterPro" id="IPR015813">
    <property type="entry name" value="Pyrv/PenolPyrv_kinase-like_dom"/>
</dbReference>
<evidence type="ECO:0000313" key="3">
    <source>
        <dbReference type="EMBL" id="HBQ50333.1"/>
    </source>
</evidence>
<dbReference type="GO" id="GO:0015977">
    <property type="term" value="P:carbon fixation"/>
    <property type="evidence" value="ECO:0007669"/>
    <property type="project" value="InterPro"/>
</dbReference>
<dbReference type="GO" id="GO:0005829">
    <property type="term" value="C:cytosol"/>
    <property type="evidence" value="ECO:0007669"/>
    <property type="project" value="TreeGrafter"/>
</dbReference>
<dbReference type="PANTHER" id="PTHR30523:SF6">
    <property type="entry name" value="PHOSPHOENOLPYRUVATE CARBOXYLASE"/>
    <property type="match status" value="1"/>
</dbReference>
<keyword evidence="3" id="KW-0670">Pyruvate</keyword>
<dbReference type="AlphaFoldDB" id="A0A356WAI5"/>
<proteinExistence type="predicted"/>
<comment type="caution">
    <text evidence="3">The sequence shown here is derived from an EMBL/GenBank/DDBJ whole genome shotgun (WGS) entry which is preliminary data.</text>
</comment>
<organism evidence="3 4">
    <name type="scientific">Hyphomonas atlantica</name>
    <dbReference type="NCBI Taxonomy" id="1280948"/>
    <lineage>
        <taxon>Bacteria</taxon>
        <taxon>Pseudomonadati</taxon>
        <taxon>Pseudomonadota</taxon>
        <taxon>Alphaproteobacteria</taxon>
        <taxon>Hyphomonadales</taxon>
        <taxon>Hyphomonadaceae</taxon>
        <taxon>Hyphomonas</taxon>
    </lineage>
</organism>
<accession>A0A356WAI5</accession>
<feature type="non-terminal residue" evidence="3">
    <location>
        <position position="1"/>
    </location>
</feature>
<dbReference type="GO" id="GO:0006099">
    <property type="term" value="P:tricarboxylic acid cycle"/>
    <property type="evidence" value="ECO:0007669"/>
    <property type="project" value="InterPro"/>
</dbReference>